<protein>
    <submittedName>
        <fullName evidence="1">Uncharacterized protein</fullName>
    </submittedName>
</protein>
<name>A0A0E9PBD5_ANGAN</name>
<evidence type="ECO:0000313" key="1">
    <source>
        <dbReference type="EMBL" id="JAH01824.1"/>
    </source>
</evidence>
<dbReference type="EMBL" id="GBXM01106753">
    <property type="protein sequence ID" value="JAH01824.1"/>
    <property type="molecule type" value="Transcribed_RNA"/>
</dbReference>
<proteinExistence type="predicted"/>
<organism evidence="1">
    <name type="scientific">Anguilla anguilla</name>
    <name type="common">European freshwater eel</name>
    <name type="synonym">Muraena anguilla</name>
    <dbReference type="NCBI Taxonomy" id="7936"/>
    <lineage>
        <taxon>Eukaryota</taxon>
        <taxon>Metazoa</taxon>
        <taxon>Chordata</taxon>
        <taxon>Craniata</taxon>
        <taxon>Vertebrata</taxon>
        <taxon>Euteleostomi</taxon>
        <taxon>Actinopterygii</taxon>
        <taxon>Neopterygii</taxon>
        <taxon>Teleostei</taxon>
        <taxon>Anguilliformes</taxon>
        <taxon>Anguillidae</taxon>
        <taxon>Anguilla</taxon>
    </lineage>
</organism>
<reference evidence="1" key="1">
    <citation type="submission" date="2014-11" db="EMBL/GenBank/DDBJ databases">
        <authorList>
            <person name="Amaro Gonzalez C."/>
        </authorList>
    </citation>
    <scope>NUCLEOTIDE SEQUENCE</scope>
</reference>
<accession>A0A0E9PBD5</accession>
<dbReference type="AlphaFoldDB" id="A0A0E9PBD5"/>
<sequence>MTHLQLAIIGISICEKPNGLTSSETNKRPPCPAGKWENSCICHCLGTGYIRNEQDSNFCIRCF</sequence>
<reference evidence="1" key="2">
    <citation type="journal article" date="2015" name="Fish Shellfish Immunol.">
        <title>Early steps in the European eel (Anguilla anguilla)-Vibrio vulnificus interaction in the gills: Role of the RtxA13 toxin.</title>
        <authorList>
            <person name="Callol A."/>
            <person name="Pajuelo D."/>
            <person name="Ebbesson L."/>
            <person name="Teles M."/>
            <person name="MacKenzie S."/>
            <person name="Amaro C."/>
        </authorList>
    </citation>
    <scope>NUCLEOTIDE SEQUENCE</scope>
</reference>